<accession>A0A543G2P3</accession>
<dbReference type="Gene3D" id="3.60.21.10">
    <property type="match status" value="1"/>
</dbReference>
<dbReference type="InterPro" id="IPR050126">
    <property type="entry name" value="Ap4A_hydrolase"/>
</dbReference>
<feature type="domain" description="Calcineurin-like phosphoesterase" evidence="1">
    <location>
        <begin position="29"/>
        <end position="148"/>
    </location>
</feature>
<organism evidence="2 3">
    <name type="scientific">Flavobacterium branchiophilum</name>
    <dbReference type="NCBI Taxonomy" id="55197"/>
    <lineage>
        <taxon>Bacteria</taxon>
        <taxon>Pseudomonadati</taxon>
        <taxon>Bacteroidota</taxon>
        <taxon>Flavobacteriia</taxon>
        <taxon>Flavobacteriales</taxon>
        <taxon>Flavobacteriaceae</taxon>
        <taxon>Flavobacterium</taxon>
    </lineage>
</organism>
<proteinExistence type="predicted"/>
<dbReference type="SUPFAM" id="SSF56300">
    <property type="entry name" value="Metallo-dependent phosphatases"/>
    <property type="match status" value="1"/>
</dbReference>
<dbReference type="InterPro" id="IPR029052">
    <property type="entry name" value="Metallo-depent_PP-like"/>
</dbReference>
<dbReference type="Pfam" id="PF00149">
    <property type="entry name" value="Metallophos"/>
    <property type="match status" value="1"/>
</dbReference>
<dbReference type="PRINTS" id="PR00114">
    <property type="entry name" value="STPHPHTASE"/>
</dbReference>
<dbReference type="AlphaFoldDB" id="A0A543G2P3"/>
<dbReference type="GO" id="GO:0110154">
    <property type="term" value="P:RNA decapping"/>
    <property type="evidence" value="ECO:0007669"/>
    <property type="project" value="TreeGrafter"/>
</dbReference>
<dbReference type="GO" id="GO:0016791">
    <property type="term" value="F:phosphatase activity"/>
    <property type="evidence" value="ECO:0007669"/>
    <property type="project" value="TreeGrafter"/>
</dbReference>
<dbReference type="EMBL" id="VFPJ01000001">
    <property type="protein sequence ID" value="TQM40327.1"/>
    <property type="molecule type" value="Genomic_DNA"/>
</dbReference>
<dbReference type="PANTHER" id="PTHR42850">
    <property type="entry name" value="METALLOPHOSPHOESTERASE"/>
    <property type="match status" value="1"/>
</dbReference>
<evidence type="ECO:0000313" key="2">
    <source>
        <dbReference type="EMBL" id="TQM40327.1"/>
    </source>
</evidence>
<gene>
    <name evidence="2" type="ORF">BC670_1208</name>
</gene>
<dbReference type="InterPro" id="IPR004843">
    <property type="entry name" value="Calcineurin-like_PHP"/>
</dbReference>
<dbReference type="PANTHER" id="PTHR42850:SF4">
    <property type="entry name" value="ZINC-DEPENDENT ENDOPOLYPHOSPHATASE"/>
    <property type="match status" value="1"/>
</dbReference>
<protein>
    <submittedName>
        <fullName evidence="2">Serine/threonine protein phosphatase 1</fullName>
    </submittedName>
</protein>
<sequence length="272" mass="31225">MPFNFIAKCCRFELKTRLLWANQIAFHIMRTLVIGDIHGGLLGLQEVLQLAHANPEDQLVFLGDYVDGWSQSPEVLNFLIELKNSHNCIFIRGNHDQLLLEWLQSGAQEISNKMWFQHGGEATVLAYAKVASATIQQHIAFLENLVDYYIDPQNRLYIHAGFTNLNGVANEYFSKMYYWDRTLWEMALALDPKMSADADTYPKRLLLYDEIYIGHTPVTRIGSSTPLQKANVWNIDTGAAFWGPLTILDVDSKTFWQSKPLCELYFNEKGRN</sequence>
<evidence type="ECO:0000259" key="1">
    <source>
        <dbReference type="Pfam" id="PF00149"/>
    </source>
</evidence>
<reference evidence="2 3" key="1">
    <citation type="submission" date="2019-06" db="EMBL/GenBank/DDBJ databases">
        <title>Genomic Encyclopedia of Archaeal and Bacterial Type Strains, Phase II (KMG-II): from individual species to whole genera.</title>
        <authorList>
            <person name="Goeker M."/>
        </authorList>
    </citation>
    <scope>NUCLEOTIDE SEQUENCE [LARGE SCALE GENOMIC DNA]</scope>
    <source>
        <strain evidence="2 3">DSM 24789</strain>
    </source>
</reference>
<comment type="caution">
    <text evidence="2">The sequence shown here is derived from an EMBL/GenBank/DDBJ whole genome shotgun (WGS) entry which is preliminary data.</text>
</comment>
<dbReference type="GO" id="GO:0008803">
    <property type="term" value="F:bis(5'-nucleosyl)-tetraphosphatase (symmetrical) activity"/>
    <property type="evidence" value="ECO:0007669"/>
    <property type="project" value="TreeGrafter"/>
</dbReference>
<dbReference type="InterPro" id="IPR006186">
    <property type="entry name" value="Ser/Thr-sp_prot-phosphatase"/>
</dbReference>
<name>A0A543G2P3_9FLAO</name>
<dbReference type="Proteomes" id="UP000320773">
    <property type="component" value="Unassembled WGS sequence"/>
</dbReference>
<dbReference type="GO" id="GO:0005737">
    <property type="term" value="C:cytoplasm"/>
    <property type="evidence" value="ECO:0007669"/>
    <property type="project" value="TreeGrafter"/>
</dbReference>
<evidence type="ECO:0000313" key="3">
    <source>
        <dbReference type="Proteomes" id="UP000320773"/>
    </source>
</evidence>